<evidence type="ECO:0000313" key="14">
    <source>
        <dbReference type="Proteomes" id="UP001500298"/>
    </source>
</evidence>
<dbReference type="Gene3D" id="3.30.450.20">
    <property type="entry name" value="PAS domain"/>
    <property type="match status" value="1"/>
</dbReference>
<dbReference type="EC" id="2.7.13.3" evidence="3"/>
<feature type="domain" description="Histidine kinase" evidence="9">
    <location>
        <begin position="198"/>
        <end position="422"/>
    </location>
</feature>
<comment type="caution">
    <text evidence="13">The sequence shown here is derived from an EMBL/GenBank/DDBJ whole genome shotgun (WGS) entry which is preliminary data.</text>
</comment>
<dbReference type="InterPro" id="IPR036097">
    <property type="entry name" value="HisK_dim/P_sf"/>
</dbReference>
<evidence type="ECO:0000256" key="6">
    <source>
        <dbReference type="ARBA" id="ARBA00022777"/>
    </source>
</evidence>
<dbReference type="PROSITE" id="PS50110">
    <property type="entry name" value="RESPONSE_REGULATORY"/>
    <property type="match status" value="1"/>
</dbReference>
<dbReference type="InterPro" id="IPR011006">
    <property type="entry name" value="CheY-like_superfamily"/>
</dbReference>
<dbReference type="InterPro" id="IPR003594">
    <property type="entry name" value="HATPase_dom"/>
</dbReference>
<dbReference type="InterPro" id="IPR004358">
    <property type="entry name" value="Sig_transdc_His_kin-like_C"/>
</dbReference>
<dbReference type="PANTHER" id="PTHR45339:SF1">
    <property type="entry name" value="HYBRID SIGNAL TRANSDUCTION HISTIDINE KINASE J"/>
    <property type="match status" value="1"/>
</dbReference>
<dbReference type="InterPro" id="IPR001789">
    <property type="entry name" value="Sig_transdc_resp-reg_receiver"/>
</dbReference>
<organism evidence="13 14">
    <name type="scientific">Algivirga pacifica</name>
    <dbReference type="NCBI Taxonomy" id="1162670"/>
    <lineage>
        <taxon>Bacteria</taxon>
        <taxon>Pseudomonadati</taxon>
        <taxon>Bacteroidota</taxon>
        <taxon>Cytophagia</taxon>
        <taxon>Cytophagales</taxon>
        <taxon>Flammeovirgaceae</taxon>
        <taxon>Algivirga</taxon>
    </lineage>
</organism>
<dbReference type="PROSITE" id="PS50113">
    <property type="entry name" value="PAC"/>
    <property type="match status" value="1"/>
</dbReference>
<dbReference type="SMART" id="SM00388">
    <property type="entry name" value="HisKA"/>
    <property type="match status" value="1"/>
</dbReference>
<evidence type="ECO:0000256" key="4">
    <source>
        <dbReference type="ARBA" id="ARBA00022553"/>
    </source>
</evidence>
<dbReference type="CDD" id="cd16922">
    <property type="entry name" value="HATPase_EvgS-ArcB-TorS-like"/>
    <property type="match status" value="1"/>
</dbReference>
<reference evidence="14" key="1">
    <citation type="journal article" date="2019" name="Int. J. Syst. Evol. Microbiol.">
        <title>The Global Catalogue of Microorganisms (GCM) 10K type strain sequencing project: providing services to taxonomists for standard genome sequencing and annotation.</title>
        <authorList>
            <consortium name="The Broad Institute Genomics Platform"/>
            <consortium name="The Broad Institute Genome Sequencing Center for Infectious Disease"/>
            <person name="Wu L."/>
            <person name="Ma J."/>
        </authorList>
    </citation>
    <scope>NUCLEOTIDE SEQUENCE [LARGE SCALE GENOMIC DNA]</scope>
    <source>
        <strain evidence="14">JCM 18326</strain>
    </source>
</reference>
<accession>A0ABP9DDZ8</accession>
<dbReference type="PANTHER" id="PTHR45339">
    <property type="entry name" value="HYBRID SIGNAL TRANSDUCTION HISTIDINE KINASE J"/>
    <property type="match status" value="1"/>
</dbReference>
<dbReference type="Pfam" id="PF00512">
    <property type="entry name" value="HisKA"/>
    <property type="match status" value="1"/>
</dbReference>
<dbReference type="NCBIfam" id="TIGR00229">
    <property type="entry name" value="sensory_box"/>
    <property type="match status" value="1"/>
</dbReference>
<dbReference type="Gene3D" id="3.40.50.2300">
    <property type="match status" value="1"/>
</dbReference>
<dbReference type="InterPro" id="IPR003661">
    <property type="entry name" value="HisK_dim/P_dom"/>
</dbReference>
<feature type="domain" description="HAMP" evidence="12">
    <location>
        <begin position="17"/>
        <end position="55"/>
    </location>
</feature>
<gene>
    <name evidence="13" type="ORF">GCM10023331_28560</name>
</gene>
<dbReference type="InterPro" id="IPR000700">
    <property type="entry name" value="PAS-assoc_C"/>
</dbReference>
<protein>
    <recommendedName>
        <fullName evidence="3">histidine kinase</fullName>
        <ecNumber evidence="3">2.7.13.3</ecNumber>
    </recommendedName>
</protein>
<dbReference type="SMART" id="SM00387">
    <property type="entry name" value="HATPase_c"/>
    <property type="match status" value="1"/>
</dbReference>
<dbReference type="Pfam" id="PF00072">
    <property type="entry name" value="Response_reg"/>
    <property type="match status" value="1"/>
</dbReference>
<dbReference type="PRINTS" id="PR00344">
    <property type="entry name" value="BCTRLSENSOR"/>
</dbReference>
<name>A0ABP9DDZ8_9BACT</name>
<sequence>MLTVQQRIEDICTLIFEVANGNFDYRIDSTDDDDELNAIIQGVNMLGEELKTSTVSRDFMQSIYKGVIDMLFILNKDLSIRSMNEVACQILQYKEEELKAANIAELLCDPQGELIKYVQAEIAEKGEAHIETCFTTKDRREIPTSINFSQLINNQNEVDGILIIARDITEQKEAERQLILAKEKADAASEAKSRFLFNMSHEIRTPLNGILGFTELLKFTETDETQDEYLELILNAGKNLNRLLNDILDLNKIEQDKLVFEKKNFSIRENITFCLKPYKFLAEEKELTFSFHIDNSVPEYVISDPTRLNQIIINLTNNAIKFTENGSIDVSFTARRLSSSKMVLRGEVTDSGIGIPLEKQALIFESFTQSDESTTRLYGGSGLGLSICKKLTQLMHGDIGIISPPVHQAQGSTFWFEIEMEYTTQSPVVERFELDVSKFKFKEEYNILVVDDSDINLLRAKVTLEHLGAEVTIVNNGKEAIQLVKEADYDLIFMDIQMPVMDGYHAAEVIREEGYDKVIIALSANASRDCIDKCNEKGMNDYLMKPYESVELLNMILKHL</sequence>
<dbReference type="Gene3D" id="1.10.287.130">
    <property type="match status" value="1"/>
</dbReference>
<evidence type="ECO:0000256" key="3">
    <source>
        <dbReference type="ARBA" id="ARBA00012438"/>
    </source>
</evidence>
<dbReference type="SMART" id="SM00448">
    <property type="entry name" value="REC"/>
    <property type="match status" value="1"/>
</dbReference>
<dbReference type="InterPro" id="IPR000014">
    <property type="entry name" value="PAS"/>
</dbReference>
<proteinExistence type="predicted"/>
<dbReference type="SUPFAM" id="SSF47384">
    <property type="entry name" value="Homodimeric domain of signal transducing histidine kinase"/>
    <property type="match status" value="1"/>
</dbReference>
<dbReference type="SUPFAM" id="SSF52172">
    <property type="entry name" value="CheY-like"/>
    <property type="match status" value="1"/>
</dbReference>
<dbReference type="Gene3D" id="3.30.565.10">
    <property type="entry name" value="Histidine kinase-like ATPase, C-terminal domain"/>
    <property type="match status" value="1"/>
</dbReference>
<dbReference type="Pfam" id="PF02518">
    <property type="entry name" value="HATPase_c"/>
    <property type="match status" value="1"/>
</dbReference>
<dbReference type="EMBL" id="BAABJX010000043">
    <property type="protein sequence ID" value="GAA4841855.1"/>
    <property type="molecule type" value="Genomic_DNA"/>
</dbReference>
<keyword evidence="4 8" id="KW-0597">Phosphoprotein</keyword>
<comment type="subcellular location">
    <subcellularLocation>
        <location evidence="2">Membrane</location>
    </subcellularLocation>
</comment>
<dbReference type="SUPFAM" id="SSF158472">
    <property type="entry name" value="HAMP domain-like"/>
    <property type="match status" value="1"/>
</dbReference>
<evidence type="ECO:0000313" key="13">
    <source>
        <dbReference type="EMBL" id="GAA4841855.1"/>
    </source>
</evidence>
<keyword evidence="14" id="KW-1185">Reference proteome</keyword>
<dbReference type="Pfam" id="PF13426">
    <property type="entry name" value="PAS_9"/>
    <property type="match status" value="1"/>
</dbReference>
<dbReference type="CDD" id="cd00082">
    <property type="entry name" value="HisKA"/>
    <property type="match status" value="1"/>
</dbReference>
<feature type="modified residue" description="4-aspartylphosphate" evidence="8">
    <location>
        <position position="495"/>
    </location>
</feature>
<dbReference type="CDD" id="cd00130">
    <property type="entry name" value="PAS"/>
    <property type="match status" value="1"/>
</dbReference>
<dbReference type="PROSITE" id="PS50885">
    <property type="entry name" value="HAMP"/>
    <property type="match status" value="1"/>
</dbReference>
<dbReference type="InterPro" id="IPR036890">
    <property type="entry name" value="HATPase_C_sf"/>
</dbReference>
<keyword evidence="5" id="KW-0808">Transferase</keyword>
<dbReference type="PROSITE" id="PS50109">
    <property type="entry name" value="HIS_KIN"/>
    <property type="match status" value="1"/>
</dbReference>
<dbReference type="CDD" id="cd17546">
    <property type="entry name" value="REC_hyHK_CKI1_RcsC-like"/>
    <property type="match status" value="1"/>
</dbReference>
<evidence type="ECO:0000259" key="11">
    <source>
        <dbReference type="PROSITE" id="PS50113"/>
    </source>
</evidence>
<feature type="domain" description="PAC" evidence="11">
    <location>
        <begin position="128"/>
        <end position="180"/>
    </location>
</feature>
<evidence type="ECO:0000259" key="10">
    <source>
        <dbReference type="PROSITE" id="PS50110"/>
    </source>
</evidence>
<evidence type="ECO:0000256" key="5">
    <source>
        <dbReference type="ARBA" id="ARBA00022679"/>
    </source>
</evidence>
<dbReference type="InterPro" id="IPR003660">
    <property type="entry name" value="HAMP_dom"/>
</dbReference>
<evidence type="ECO:0000256" key="8">
    <source>
        <dbReference type="PROSITE-ProRule" id="PRU00169"/>
    </source>
</evidence>
<evidence type="ECO:0000256" key="7">
    <source>
        <dbReference type="ARBA" id="ARBA00023012"/>
    </source>
</evidence>
<comment type="catalytic activity">
    <reaction evidence="1">
        <text>ATP + protein L-histidine = ADP + protein N-phospho-L-histidine.</text>
        <dbReference type="EC" id="2.7.13.3"/>
    </reaction>
</comment>
<evidence type="ECO:0000256" key="1">
    <source>
        <dbReference type="ARBA" id="ARBA00000085"/>
    </source>
</evidence>
<evidence type="ECO:0000259" key="9">
    <source>
        <dbReference type="PROSITE" id="PS50109"/>
    </source>
</evidence>
<evidence type="ECO:0000259" key="12">
    <source>
        <dbReference type="PROSITE" id="PS50885"/>
    </source>
</evidence>
<dbReference type="Proteomes" id="UP001500298">
    <property type="component" value="Unassembled WGS sequence"/>
</dbReference>
<keyword evidence="6" id="KW-0418">Kinase</keyword>
<dbReference type="InterPro" id="IPR035965">
    <property type="entry name" value="PAS-like_dom_sf"/>
</dbReference>
<dbReference type="SUPFAM" id="SSF55785">
    <property type="entry name" value="PYP-like sensor domain (PAS domain)"/>
    <property type="match status" value="1"/>
</dbReference>
<dbReference type="SUPFAM" id="SSF55874">
    <property type="entry name" value="ATPase domain of HSP90 chaperone/DNA topoisomerase II/histidine kinase"/>
    <property type="match status" value="1"/>
</dbReference>
<dbReference type="RefSeq" id="WP_345372933.1">
    <property type="nucleotide sequence ID" value="NZ_BAABJX010000043.1"/>
</dbReference>
<dbReference type="InterPro" id="IPR005467">
    <property type="entry name" value="His_kinase_dom"/>
</dbReference>
<evidence type="ECO:0000256" key="2">
    <source>
        <dbReference type="ARBA" id="ARBA00004370"/>
    </source>
</evidence>
<feature type="domain" description="Response regulatory" evidence="10">
    <location>
        <begin position="446"/>
        <end position="560"/>
    </location>
</feature>
<keyword evidence="7" id="KW-0902">Two-component regulatory system</keyword>